<accession>A0A142VBW2</accession>
<keyword evidence="6 7" id="KW-0472">Membrane</keyword>
<evidence type="ECO:0000259" key="8">
    <source>
        <dbReference type="PROSITE" id="PS50850"/>
    </source>
</evidence>
<evidence type="ECO:0000313" key="10">
    <source>
        <dbReference type="Proteomes" id="UP000076394"/>
    </source>
</evidence>
<dbReference type="FunFam" id="1.20.1720.10:FF:000004">
    <property type="entry name" value="EmrB/QacA family drug resistance transporter"/>
    <property type="match status" value="1"/>
</dbReference>
<feature type="domain" description="Major facilitator superfamily (MFS) profile" evidence="8">
    <location>
        <begin position="9"/>
        <end position="522"/>
    </location>
</feature>
<name>A0A142VBW2_9CHLR</name>
<dbReference type="InterPro" id="IPR011701">
    <property type="entry name" value="MFS"/>
</dbReference>
<feature type="transmembrane region" description="Helical" evidence="7">
    <location>
        <begin position="221"/>
        <end position="244"/>
    </location>
</feature>
<organism evidence="9 10">
    <name type="scientific">Dehalococcoides mccartyi</name>
    <dbReference type="NCBI Taxonomy" id="61435"/>
    <lineage>
        <taxon>Bacteria</taxon>
        <taxon>Bacillati</taxon>
        <taxon>Chloroflexota</taxon>
        <taxon>Dehalococcoidia</taxon>
        <taxon>Dehalococcoidales</taxon>
        <taxon>Dehalococcoidaceae</taxon>
        <taxon>Dehalococcoides</taxon>
    </lineage>
</organism>
<feature type="transmembrane region" description="Helical" evidence="7">
    <location>
        <begin position="330"/>
        <end position="350"/>
    </location>
</feature>
<feature type="transmembrane region" description="Helical" evidence="7">
    <location>
        <begin position="265"/>
        <end position="288"/>
    </location>
</feature>
<dbReference type="CDD" id="cd17502">
    <property type="entry name" value="MFS_Azr1_MDR_like"/>
    <property type="match status" value="1"/>
</dbReference>
<dbReference type="Gene3D" id="1.20.1720.10">
    <property type="entry name" value="Multidrug resistance protein D"/>
    <property type="match status" value="1"/>
</dbReference>
<dbReference type="GO" id="GO:0022857">
    <property type="term" value="F:transmembrane transporter activity"/>
    <property type="evidence" value="ECO:0007669"/>
    <property type="project" value="InterPro"/>
</dbReference>
<dbReference type="PRINTS" id="PR01036">
    <property type="entry name" value="TCRTETB"/>
</dbReference>
<dbReference type="Pfam" id="PF07690">
    <property type="entry name" value="MFS_1"/>
    <property type="match status" value="1"/>
</dbReference>
<dbReference type="InterPro" id="IPR036259">
    <property type="entry name" value="MFS_trans_sf"/>
</dbReference>
<feature type="transmembrane region" description="Helical" evidence="7">
    <location>
        <begin position="44"/>
        <end position="62"/>
    </location>
</feature>
<feature type="transmembrane region" description="Helical" evidence="7">
    <location>
        <begin position="356"/>
        <end position="379"/>
    </location>
</feature>
<protein>
    <submittedName>
        <fullName evidence="9">Major facilitator family transporter</fullName>
    </submittedName>
</protein>
<feature type="transmembrane region" description="Helical" evidence="7">
    <location>
        <begin position="99"/>
        <end position="120"/>
    </location>
</feature>
<evidence type="ECO:0000256" key="2">
    <source>
        <dbReference type="ARBA" id="ARBA00022448"/>
    </source>
</evidence>
<dbReference type="PROSITE" id="PS50850">
    <property type="entry name" value="MFS"/>
    <property type="match status" value="1"/>
</dbReference>
<feature type="transmembrane region" description="Helical" evidence="7">
    <location>
        <begin position="500"/>
        <end position="521"/>
    </location>
</feature>
<dbReference type="PANTHER" id="PTHR23501:SF197">
    <property type="entry name" value="COMD"/>
    <property type="match status" value="1"/>
</dbReference>
<feature type="transmembrane region" description="Helical" evidence="7">
    <location>
        <begin position="300"/>
        <end position="318"/>
    </location>
</feature>
<dbReference type="SUPFAM" id="SSF103473">
    <property type="entry name" value="MFS general substrate transporter"/>
    <property type="match status" value="1"/>
</dbReference>
<dbReference type="Proteomes" id="UP000076394">
    <property type="component" value="Chromosome"/>
</dbReference>
<keyword evidence="3" id="KW-1003">Cell membrane</keyword>
<sequence>MKKGNKLFILLGVILSMMLASLDQTIVATAMPKIATELNGLSHLSWVFTAYMLSSTVTVPIYGKLSDIFGRRPLYLIGIGIFLLGSVLSGLAQDMTQLILFRGLQGIGGGAMMVNSMALIGDIFSPAERGKWQGVLGGVFGLTAVAGPLLGGWITDAFSWHWIFYINIPVGIATMVVLAMAIPPIKHKIKDRSIDFLGGALLIVGLVPLLLAFVWGGSQYAWNSVQILGLFGIALIALFSFVMVERRVKEPVLSMGLFKTRIFSVSAITLFLTSMGMFGALLYITVFAQGVIGVSATSSGLILAPMMLSMVVSSAISGQIISRTGNYKKLAVGGVALATVAMFVFSFVGINTTNTQLVMCMILLGLGLGVTMPIFTIAVQNAFSHKQLGEVTAGTQLFRSIGGTVGGALLGGVMNAKLASQLTDIANEPFVELMGQLNPTGIPTAIDGNTIQAFLSTDGQTQIYQLISQAPAAIQDQLTVSFDHLLVTLKTAFSNSIDQVYLIGAMLMFVALVVVFFMPQITLRKTNHPPLEEAGVGLEIQLGQSDKNNEPRL</sequence>
<keyword evidence="5 7" id="KW-1133">Transmembrane helix</keyword>
<evidence type="ECO:0000256" key="5">
    <source>
        <dbReference type="ARBA" id="ARBA00022989"/>
    </source>
</evidence>
<dbReference type="InterPro" id="IPR020846">
    <property type="entry name" value="MFS_dom"/>
</dbReference>
<comment type="subcellular location">
    <subcellularLocation>
        <location evidence="1">Cell membrane</location>
        <topology evidence="1">Multi-pass membrane protein</topology>
    </subcellularLocation>
</comment>
<dbReference type="EMBL" id="CP011127">
    <property type="protein sequence ID" value="AMU87326.1"/>
    <property type="molecule type" value="Genomic_DNA"/>
</dbReference>
<evidence type="ECO:0000256" key="6">
    <source>
        <dbReference type="ARBA" id="ARBA00023136"/>
    </source>
</evidence>
<evidence type="ECO:0000313" key="9">
    <source>
        <dbReference type="EMBL" id="AMU87326.1"/>
    </source>
</evidence>
<dbReference type="PATRIC" id="fig|61435.13.peg.1394"/>
<feature type="transmembrane region" description="Helical" evidence="7">
    <location>
        <begin position="194"/>
        <end position="215"/>
    </location>
</feature>
<keyword evidence="2" id="KW-0813">Transport</keyword>
<reference evidence="9 10" key="1">
    <citation type="submission" date="2015-03" db="EMBL/GenBank/DDBJ databases">
        <title>Genomic characterization of Dehalococcoides mccartyi strain 11a5, an unusal plasmid-containing chloroethene dechlorinator.</title>
        <authorList>
            <person name="Zhao S."/>
            <person name="Ding C."/>
            <person name="He J."/>
        </authorList>
    </citation>
    <scope>NUCLEOTIDE SEQUENCE [LARGE SCALE GENOMIC DNA]</scope>
    <source>
        <strain evidence="9 10">11a5</strain>
    </source>
</reference>
<evidence type="ECO:0000256" key="3">
    <source>
        <dbReference type="ARBA" id="ARBA00022475"/>
    </source>
</evidence>
<feature type="transmembrane region" description="Helical" evidence="7">
    <location>
        <begin position="74"/>
        <end position="93"/>
    </location>
</feature>
<dbReference type="NCBIfam" id="TIGR00711">
    <property type="entry name" value="efflux_EmrB"/>
    <property type="match status" value="1"/>
</dbReference>
<evidence type="ECO:0000256" key="1">
    <source>
        <dbReference type="ARBA" id="ARBA00004651"/>
    </source>
</evidence>
<dbReference type="Gene3D" id="1.20.1250.20">
    <property type="entry name" value="MFS general substrate transporter like domains"/>
    <property type="match status" value="1"/>
</dbReference>
<gene>
    <name evidence="9" type="ORF">Dm11a5_1500</name>
</gene>
<dbReference type="GO" id="GO:0005886">
    <property type="term" value="C:plasma membrane"/>
    <property type="evidence" value="ECO:0007669"/>
    <property type="project" value="UniProtKB-SubCell"/>
</dbReference>
<evidence type="ECO:0000256" key="4">
    <source>
        <dbReference type="ARBA" id="ARBA00022692"/>
    </source>
</evidence>
<dbReference type="OrthoDB" id="146256at2"/>
<dbReference type="PANTHER" id="PTHR23501">
    <property type="entry name" value="MAJOR FACILITATOR SUPERFAMILY"/>
    <property type="match status" value="1"/>
</dbReference>
<feature type="transmembrane region" description="Helical" evidence="7">
    <location>
        <begin position="160"/>
        <end position="182"/>
    </location>
</feature>
<evidence type="ECO:0000256" key="7">
    <source>
        <dbReference type="SAM" id="Phobius"/>
    </source>
</evidence>
<dbReference type="InterPro" id="IPR004638">
    <property type="entry name" value="EmrB-like"/>
</dbReference>
<dbReference type="RefSeq" id="WP_034375942.1">
    <property type="nucleotide sequence ID" value="NZ_AP024514.1"/>
</dbReference>
<dbReference type="AlphaFoldDB" id="A0A142VBW2"/>
<keyword evidence="4 7" id="KW-0812">Transmembrane</keyword>
<proteinExistence type="predicted"/>
<feature type="transmembrane region" description="Helical" evidence="7">
    <location>
        <begin position="132"/>
        <end position="154"/>
    </location>
</feature>